<dbReference type="Gene3D" id="3.40.605.10">
    <property type="entry name" value="Aldehyde Dehydrogenase, Chain A, domain 1"/>
    <property type="match status" value="1"/>
</dbReference>
<proteinExistence type="inferred from homology"/>
<organism evidence="9">
    <name type="scientific">Vanderwaltozyma polyspora (strain ATCC 22028 / DSM 70294 / BCRC 21397 / CBS 2163 / NBRC 10782 / NRRL Y-8283 / UCD 57-17)</name>
    <name type="common">Kluyveromyces polysporus</name>
    <dbReference type="NCBI Taxonomy" id="436907"/>
    <lineage>
        <taxon>Eukaryota</taxon>
        <taxon>Fungi</taxon>
        <taxon>Dikarya</taxon>
        <taxon>Ascomycota</taxon>
        <taxon>Saccharomycotina</taxon>
        <taxon>Saccharomycetes</taxon>
        <taxon>Saccharomycetales</taxon>
        <taxon>Saccharomycetaceae</taxon>
        <taxon>Vanderwaltozyma</taxon>
    </lineage>
</organism>
<feature type="domain" description="Aldehyde dehydrogenase" evidence="7">
    <location>
        <begin position="50"/>
        <end position="509"/>
    </location>
</feature>
<protein>
    <recommendedName>
        <fullName evidence="7">Aldehyde dehydrogenase domain-containing protein</fullName>
    </recommendedName>
</protein>
<dbReference type="InParanoid" id="A7TKG1"/>
<sequence>MLAHSRIVSRKLYNLNTIRCFSHLPLSVPIKLPNGLEYEQPTGLFINNKFVPSKQHKTFEVINPSTEEEICHVYEGREDDVETAVQAASNAFENGSWATIDPFIRGQCLHKLADLIEKDKEIVASIESLDNGKSIQNARGDVQLVINYLKSTAGIADKIDGQLINSGSNYFNYTKREPLGVCGQIIPWNFPLLMWAWKIAPALVTGNTVVMKTAEATPLSALYVSQFIPKAGIPPGVFNIVSGFGKIVGEAITTHPNIKKVAFTGSTKTGIHIYRSAATTLKKVTLELGGKSPNIVFGDANLKNAVQNIMTGIYFNSGEVCCAGSRVYVQDTVYDQLIEEIRAAAENVKVGDPFNENTFQGAQTSQMQLTKILEYVDIGKKEGATLVTGGERIGNKGYFVRPTIFSDVREDMRIVKEEIFGPVVTISKFSTIDEVVKMANDSEYGLAAGIHTSNINTAVKVADRLKAGTVWINTYNDFHPCVPFGGFNASGLGREMSMEALNGYLQVKGVRAKLYD</sequence>
<dbReference type="STRING" id="436907.A7TKG1"/>
<reference evidence="8 9" key="1">
    <citation type="journal article" date="2007" name="Proc. Natl. Acad. Sci. U.S.A.">
        <title>Independent sorting-out of thousands of duplicated gene pairs in two yeast species descended from a whole-genome duplication.</title>
        <authorList>
            <person name="Scannell D.R."/>
            <person name="Frank A.C."/>
            <person name="Conant G.C."/>
            <person name="Byrne K.P."/>
            <person name="Woolfit M."/>
            <person name="Wolfe K.H."/>
        </authorList>
    </citation>
    <scope>NUCLEOTIDE SEQUENCE [LARGE SCALE GENOMIC DNA]</scope>
    <source>
        <strain evidence="9">ATCC 22028 / DSM 70294 / BCRC 21397 / CBS 2163 / NBRC 10782 / NRRL Y-8283 / UCD 57-17</strain>
    </source>
</reference>
<dbReference type="Proteomes" id="UP000000267">
    <property type="component" value="Unassembled WGS sequence"/>
</dbReference>
<dbReference type="GO" id="GO:0042645">
    <property type="term" value="C:mitochondrial nucleoid"/>
    <property type="evidence" value="ECO:0007669"/>
    <property type="project" value="EnsemblFungi"/>
</dbReference>
<dbReference type="RefSeq" id="XP_001645146.1">
    <property type="nucleotide sequence ID" value="XM_001645096.1"/>
</dbReference>
<feature type="active site" evidence="5">
    <location>
        <position position="287"/>
    </location>
</feature>
<dbReference type="HOGENOM" id="CLU_005391_0_0_1"/>
<dbReference type="InterPro" id="IPR029510">
    <property type="entry name" value="Ald_DH_CS_GLU"/>
</dbReference>
<accession>A7TKG1</accession>
<dbReference type="Gene3D" id="3.40.309.10">
    <property type="entry name" value="Aldehyde Dehydrogenase, Chain A, domain 2"/>
    <property type="match status" value="1"/>
</dbReference>
<evidence type="ECO:0000256" key="4">
    <source>
        <dbReference type="ARBA" id="ARBA00023027"/>
    </source>
</evidence>
<dbReference type="PhylomeDB" id="A7TKG1"/>
<evidence type="ECO:0000259" key="7">
    <source>
        <dbReference type="Pfam" id="PF00171"/>
    </source>
</evidence>
<evidence type="ECO:0000256" key="6">
    <source>
        <dbReference type="RuleBase" id="RU003345"/>
    </source>
</evidence>
<dbReference type="eggNOG" id="KOG2450">
    <property type="taxonomic scope" value="Eukaryota"/>
</dbReference>
<comment type="similarity">
    <text evidence="2 6">Belongs to the aldehyde dehydrogenase family.</text>
</comment>
<dbReference type="PROSITE" id="PS00687">
    <property type="entry name" value="ALDEHYDE_DEHYDR_GLU"/>
    <property type="match status" value="1"/>
</dbReference>
<dbReference type="FunCoup" id="A7TKG1">
    <property type="interactions" value="953"/>
</dbReference>
<keyword evidence="9" id="KW-1185">Reference proteome</keyword>
<evidence type="ECO:0000256" key="3">
    <source>
        <dbReference type="ARBA" id="ARBA00023002"/>
    </source>
</evidence>
<name>A7TKG1_VANPO</name>
<evidence type="ECO:0000256" key="2">
    <source>
        <dbReference type="ARBA" id="ARBA00009986"/>
    </source>
</evidence>
<dbReference type="GO" id="GO:0006629">
    <property type="term" value="P:lipid metabolic process"/>
    <property type="evidence" value="ECO:0007669"/>
    <property type="project" value="EnsemblFungi"/>
</dbReference>
<dbReference type="KEGG" id="vpo:Kpol_538p48"/>
<dbReference type="GO" id="GO:0019413">
    <property type="term" value="P:acetate biosynthetic process"/>
    <property type="evidence" value="ECO:0007669"/>
    <property type="project" value="EnsemblFungi"/>
</dbReference>
<dbReference type="InterPro" id="IPR016163">
    <property type="entry name" value="Ald_DH_C"/>
</dbReference>
<dbReference type="FunFam" id="3.40.309.10:FF:000001">
    <property type="entry name" value="Mitochondrial aldehyde dehydrogenase 2"/>
    <property type="match status" value="1"/>
</dbReference>
<evidence type="ECO:0000313" key="9">
    <source>
        <dbReference type="Proteomes" id="UP000000267"/>
    </source>
</evidence>
<keyword evidence="4" id="KW-0520">NAD</keyword>
<dbReference type="InterPro" id="IPR016161">
    <property type="entry name" value="Ald_DH/histidinol_DH"/>
</dbReference>
<dbReference type="OMA" id="GQLIMQY"/>
<dbReference type="FunFam" id="3.40.605.10:FF:000011">
    <property type="entry name" value="ALD5p Mitochondrial aldehyde dehydrogenase"/>
    <property type="match status" value="1"/>
</dbReference>
<dbReference type="GO" id="GO:0004029">
    <property type="term" value="F:aldehyde dehydrogenase (NAD+) activity"/>
    <property type="evidence" value="ECO:0007669"/>
    <property type="project" value="EnsemblFungi"/>
</dbReference>
<dbReference type="InterPro" id="IPR015590">
    <property type="entry name" value="Aldehyde_DH_dom"/>
</dbReference>
<dbReference type="PROSITE" id="PS00070">
    <property type="entry name" value="ALDEHYDE_DEHYDR_CYS"/>
    <property type="match status" value="1"/>
</dbReference>
<gene>
    <name evidence="8" type="ORF">Kpol_538p48</name>
</gene>
<dbReference type="GO" id="GO:0006740">
    <property type="term" value="P:NADPH regeneration"/>
    <property type="evidence" value="ECO:0007669"/>
    <property type="project" value="EnsemblFungi"/>
</dbReference>
<dbReference type="OrthoDB" id="310895at2759"/>
<evidence type="ECO:0000256" key="1">
    <source>
        <dbReference type="ARBA" id="ARBA00004305"/>
    </source>
</evidence>
<dbReference type="Pfam" id="PF00171">
    <property type="entry name" value="Aldedh"/>
    <property type="match status" value="1"/>
</dbReference>
<dbReference type="InterPro" id="IPR016162">
    <property type="entry name" value="Ald_DH_N"/>
</dbReference>
<evidence type="ECO:0000256" key="5">
    <source>
        <dbReference type="PROSITE-ProRule" id="PRU10007"/>
    </source>
</evidence>
<evidence type="ECO:0000313" key="8">
    <source>
        <dbReference type="EMBL" id="EDO17288.1"/>
    </source>
</evidence>
<dbReference type="GO" id="GO:0006067">
    <property type="term" value="P:ethanol metabolic process"/>
    <property type="evidence" value="ECO:0007669"/>
    <property type="project" value="EnsemblFungi"/>
</dbReference>
<keyword evidence="3 6" id="KW-0560">Oxidoreductase</keyword>
<dbReference type="CDD" id="cd07091">
    <property type="entry name" value="ALDH_F1-2_Ald2-like"/>
    <property type="match status" value="1"/>
</dbReference>
<dbReference type="InterPro" id="IPR016160">
    <property type="entry name" value="Ald_DH_CS_CYS"/>
</dbReference>
<dbReference type="SUPFAM" id="SSF53720">
    <property type="entry name" value="ALDH-like"/>
    <property type="match status" value="1"/>
</dbReference>
<dbReference type="AlphaFoldDB" id="A7TKG1"/>
<comment type="subcellular location">
    <subcellularLocation>
        <location evidence="1">Mitochondrion matrix</location>
    </subcellularLocation>
</comment>
<dbReference type="EMBL" id="DS480407">
    <property type="protein sequence ID" value="EDO17288.1"/>
    <property type="molecule type" value="Genomic_DNA"/>
</dbReference>
<dbReference type="PANTHER" id="PTHR11699">
    <property type="entry name" value="ALDEHYDE DEHYDROGENASE-RELATED"/>
    <property type="match status" value="1"/>
</dbReference>
<dbReference type="GeneID" id="5545494"/>